<accession>A0A164NXF0</accession>
<name>A0A164NXF0_9AGAM</name>
<reference evidence="1 2" key="1">
    <citation type="journal article" date="2016" name="Mol. Biol. Evol.">
        <title>Comparative Genomics of Early-Diverging Mushroom-Forming Fungi Provides Insights into the Origins of Lignocellulose Decay Capabilities.</title>
        <authorList>
            <person name="Nagy L.G."/>
            <person name="Riley R."/>
            <person name="Tritt A."/>
            <person name="Adam C."/>
            <person name="Daum C."/>
            <person name="Floudas D."/>
            <person name="Sun H."/>
            <person name="Yadav J.S."/>
            <person name="Pangilinan J."/>
            <person name="Larsson K.H."/>
            <person name="Matsuura K."/>
            <person name="Barry K."/>
            <person name="Labutti K."/>
            <person name="Kuo R."/>
            <person name="Ohm R.A."/>
            <person name="Bhattacharya S.S."/>
            <person name="Shirouzu T."/>
            <person name="Yoshinaga Y."/>
            <person name="Martin F.M."/>
            <person name="Grigoriev I.V."/>
            <person name="Hibbett D.S."/>
        </authorList>
    </citation>
    <scope>NUCLEOTIDE SEQUENCE [LARGE SCALE GENOMIC DNA]</scope>
    <source>
        <strain evidence="1 2">HHB9708</strain>
    </source>
</reference>
<dbReference type="Proteomes" id="UP000076722">
    <property type="component" value="Unassembled WGS sequence"/>
</dbReference>
<dbReference type="SUPFAM" id="SSF56784">
    <property type="entry name" value="HAD-like"/>
    <property type="match status" value="1"/>
</dbReference>
<dbReference type="EMBL" id="KV419440">
    <property type="protein sequence ID" value="KZS88138.1"/>
    <property type="molecule type" value="Genomic_DNA"/>
</dbReference>
<sequence>MPRDDQELLELYMHCEGLVLLEKPGLDSRSLSKKVLERMAQVMGVPLPESVCLLMVDAICSPPPRDGLLEDINSLRQSGCFVIALRNMDAETFTTWCRRYGFAFCDSICQSTPDACLEVLGKFKVNPANALVASSRFYRDLEPIISVLPTAQIFEGMTEHQRDASAINGVRCSLGVDSWKDLYNSVQSVRNSFM</sequence>
<proteinExistence type="predicted"/>
<organism evidence="1 2">
    <name type="scientific">Sistotremastrum niveocremeum HHB9708</name>
    <dbReference type="NCBI Taxonomy" id="1314777"/>
    <lineage>
        <taxon>Eukaryota</taxon>
        <taxon>Fungi</taxon>
        <taxon>Dikarya</taxon>
        <taxon>Basidiomycota</taxon>
        <taxon>Agaricomycotina</taxon>
        <taxon>Agaricomycetes</taxon>
        <taxon>Sistotremastrales</taxon>
        <taxon>Sistotremastraceae</taxon>
        <taxon>Sertulicium</taxon>
        <taxon>Sertulicium niveocremeum</taxon>
    </lineage>
</organism>
<evidence type="ECO:0000313" key="2">
    <source>
        <dbReference type="Proteomes" id="UP000076722"/>
    </source>
</evidence>
<keyword evidence="2" id="KW-1185">Reference proteome</keyword>
<dbReference type="InterPro" id="IPR036412">
    <property type="entry name" value="HAD-like_sf"/>
</dbReference>
<gene>
    <name evidence="1" type="ORF">SISNIDRAFT_274999</name>
</gene>
<dbReference type="AlphaFoldDB" id="A0A164NXF0"/>
<protein>
    <submittedName>
        <fullName evidence="1">Uncharacterized protein</fullName>
    </submittedName>
</protein>
<evidence type="ECO:0000313" key="1">
    <source>
        <dbReference type="EMBL" id="KZS88138.1"/>
    </source>
</evidence>